<protein>
    <submittedName>
        <fullName evidence="2">Nuclear transport factor 2 family protein</fullName>
    </submittedName>
</protein>
<dbReference type="SUPFAM" id="SSF54427">
    <property type="entry name" value="NTF2-like"/>
    <property type="match status" value="1"/>
</dbReference>
<reference evidence="2 3" key="1">
    <citation type="submission" date="2018-12" db="EMBL/GenBank/DDBJ databases">
        <title>Croceicoccus ponticola sp. nov., a lipolytic bacterium isolated from seawater.</title>
        <authorList>
            <person name="Yoon J.-H."/>
        </authorList>
    </citation>
    <scope>NUCLEOTIDE SEQUENCE [LARGE SCALE GENOMIC DNA]</scope>
    <source>
        <strain evidence="2 3">GM-16</strain>
    </source>
</reference>
<gene>
    <name evidence="2" type="ORF">EKN06_04875</name>
</gene>
<dbReference type="InterPro" id="IPR032710">
    <property type="entry name" value="NTF2-like_dom_sf"/>
</dbReference>
<dbReference type="AlphaFoldDB" id="A0A437H1J9"/>
<dbReference type="OrthoDB" id="7425929at2"/>
<accession>A0A437H1J9</accession>
<keyword evidence="3" id="KW-1185">Reference proteome</keyword>
<name>A0A437H1J9_9SPHN</name>
<feature type="domain" description="SnoaL-like" evidence="1">
    <location>
        <begin position="8"/>
        <end position="129"/>
    </location>
</feature>
<evidence type="ECO:0000313" key="3">
    <source>
        <dbReference type="Proteomes" id="UP000283003"/>
    </source>
</evidence>
<organism evidence="2 3">
    <name type="scientific">Croceicoccus ponticola</name>
    <dbReference type="NCBI Taxonomy" id="2217664"/>
    <lineage>
        <taxon>Bacteria</taxon>
        <taxon>Pseudomonadati</taxon>
        <taxon>Pseudomonadota</taxon>
        <taxon>Alphaproteobacteria</taxon>
        <taxon>Sphingomonadales</taxon>
        <taxon>Erythrobacteraceae</taxon>
        <taxon>Croceicoccus</taxon>
    </lineage>
</organism>
<dbReference type="Proteomes" id="UP000283003">
    <property type="component" value="Unassembled WGS sequence"/>
</dbReference>
<dbReference type="InterPro" id="IPR037401">
    <property type="entry name" value="SnoaL-like"/>
</dbReference>
<comment type="caution">
    <text evidence="2">The sequence shown here is derived from an EMBL/GenBank/DDBJ whole genome shotgun (WGS) entry which is preliminary data.</text>
</comment>
<dbReference type="Pfam" id="PF13577">
    <property type="entry name" value="SnoaL_4"/>
    <property type="match status" value="1"/>
</dbReference>
<evidence type="ECO:0000259" key="1">
    <source>
        <dbReference type="Pfam" id="PF13577"/>
    </source>
</evidence>
<proteinExistence type="predicted"/>
<dbReference type="RefSeq" id="WP_127611694.1">
    <property type="nucleotide sequence ID" value="NZ_RXOL01000001.1"/>
</dbReference>
<evidence type="ECO:0000313" key="2">
    <source>
        <dbReference type="EMBL" id="RVQ69505.1"/>
    </source>
</evidence>
<dbReference type="EMBL" id="RXOL01000001">
    <property type="protein sequence ID" value="RVQ69505.1"/>
    <property type="molecule type" value="Genomic_DNA"/>
</dbReference>
<sequence>MNRGSVEELRGRVRLQDMVAAYSGINDWLDLHLFDTLFWPEAQFDYGMFKGDLTETKVFVRDLESGYLRRLHLSGIPVITIAGDEARIDAGSIIKCRTAEPAPGVDETFWGRYLFSAERRNGEWRFSKLTYVLNLYERAERRDDDAAMPVNFGDGLDAAHPFRSLARI</sequence>
<dbReference type="Gene3D" id="3.10.450.50">
    <property type="match status" value="1"/>
</dbReference>